<keyword evidence="1" id="KW-0812">Transmembrane</keyword>
<name>A0A1V4SI31_RUMHU</name>
<organism evidence="2 3">
    <name type="scientific">Ruminiclostridium hungatei</name>
    <name type="common">Clostridium hungatei</name>
    <dbReference type="NCBI Taxonomy" id="48256"/>
    <lineage>
        <taxon>Bacteria</taxon>
        <taxon>Bacillati</taxon>
        <taxon>Bacillota</taxon>
        <taxon>Clostridia</taxon>
        <taxon>Eubacteriales</taxon>
        <taxon>Oscillospiraceae</taxon>
        <taxon>Ruminiclostridium</taxon>
    </lineage>
</organism>
<feature type="transmembrane region" description="Helical" evidence="1">
    <location>
        <begin position="210"/>
        <end position="231"/>
    </location>
</feature>
<evidence type="ECO:0008006" key="4">
    <source>
        <dbReference type="Google" id="ProtNLM"/>
    </source>
</evidence>
<dbReference type="Pfam" id="PF07136">
    <property type="entry name" value="DUF1385"/>
    <property type="match status" value="1"/>
</dbReference>
<dbReference type="PANTHER" id="PTHR42867">
    <property type="entry name" value="MEMBRANE PROTEIN-RELATED"/>
    <property type="match status" value="1"/>
</dbReference>
<feature type="transmembrane region" description="Helical" evidence="1">
    <location>
        <begin position="145"/>
        <end position="168"/>
    </location>
</feature>
<evidence type="ECO:0000256" key="1">
    <source>
        <dbReference type="SAM" id="Phobius"/>
    </source>
</evidence>
<accession>A0A1V4SI31</accession>
<dbReference type="Proteomes" id="UP000191554">
    <property type="component" value="Unassembled WGS sequence"/>
</dbReference>
<dbReference type="InterPro" id="IPR010787">
    <property type="entry name" value="DUF1385"/>
</dbReference>
<comment type="caution">
    <text evidence="2">The sequence shown here is derived from an EMBL/GenBank/DDBJ whole genome shotgun (WGS) entry which is preliminary data.</text>
</comment>
<proteinExistence type="predicted"/>
<dbReference type="RefSeq" id="WP_080064897.1">
    <property type="nucleotide sequence ID" value="NZ_MZGX01000016.1"/>
</dbReference>
<keyword evidence="1" id="KW-1133">Transmembrane helix</keyword>
<feature type="transmembrane region" description="Helical" evidence="1">
    <location>
        <begin position="105"/>
        <end position="125"/>
    </location>
</feature>
<feature type="transmembrane region" description="Helical" evidence="1">
    <location>
        <begin position="237"/>
        <end position="259"/>
    </location>
</feature>
<dbReference type="STRING" id="48256.CLHUN_24660"/>
<keyword evidence="3" id="KW-1185">Reference proteome</keyword>
<dbReference type="PANTHER" id="PTHR42867:SF1">
    <property type="entry name" value="MEMBRANE PROTEIN-RELATED"/>
    <property type="match status" value="1"/>
</dbReference>
<gene>
    <name evidence="2" type="ORF">CLHUN_24660</name>
</gene>
<dbReference type="OrthoDB" id="9784805at2"/>
<protein>
    <recommendedName>
        <fullName evidence="4">DUF1385 domain-containing protein</fullName>
    </recommendedName>
</protein>
<dbReference type="EMBL" id="MZGX01000016">
    <property type="protein sequence ID" value="OPX43530.1"/>
    <property type="molecule type" value="Genomic_DNA"/>
</dbReference>
<dbReference type="AlphaFoldDB" id="A0A1V4SI31"/>
<evidence type="ECO:0000313" key="3">
    <source>
        <dbReference type="Proteomes" id="UP000191554"/>
    </source>
</evidence>
<keyword evidence="1" id="KW-0472">Membrane</keyword>
<sequence length="312" mass="34901">MKKTTIGGQALLEGLLMIGPEFRATAIRKPDGEIIIDKKPQKPKGKLSKIPIVRGAVSLFSQMVIGVKALMYSAEFVDLGEGDKYEPSKFEKWLDDKLGDKIADITIYFSVILSIFFSVGLFILLPNFIANFIPINRESSSGVVVLNLIEGAIRVALFIGYLALVSLLKEMRRVWEYHGAEHKTIHCYENNDELTVENVRKYTTKHPRCGTSLFFTIMIISILIFSFTGWHNVFLNALIRIVLVPVVAGVALEAIKFAVKHNNWLFRIFSAPGLMFQAFTTREPDDSQIEVAIAAFKEVIPAEAGSDEWGKS</sequence>
<reference evidence="2 3" key="1">
    <citation type="submission" date="2017-03" db="EMBL/GenBank/DDBJ databases">
        <title>Genome sequence of Clostridium hungatei DSM 14427.</title>
        <authorList>
            <person name="Poehlein A."/>
            <person name="Daniel R."/>
        </authorList>
    </citation>
    <scope>NUCLEOTIDE SEQUENCE [LARGE SCALE GENOMIC DNA]</scope>
    <source>
        <strain evidence="2 3">DSM 14427</strain>
    </source>
</reference>
<evidence type="ECO:0000313" key="2">
    <source>
        <dbReference type="EMBL" id="OPX43530.1"/>
    </source>
</evidence>